<keyword evidence="3" id="KW-0133">Cell shape</keyword>
<evidence type="ECO:0000256" key="5">
    <source>
        <dbReference type="ARBA" id="ARBA00023136"/>
    </source>
</evidence>
<dbReference type="Pfam" id="PF01098">
    <property type="entry name" value="FTSW_RODA_SPOVE"/>
    <property type="match status" value="1"/>
</dbReference>
<feature type="transmembrane region" description="Helical" evidence="6">
    <location>
        <begin position="85"/>
        <end position="105"/>
    </location>
</feature>
<feature type="transmembrane region" description="Helical" evidence="6">
    <location>
        <begin position="148"/>
        <end position="166"/>
    </location>
</feature>
<feature type="transmembrane region" description="Helical" evidence="6">
    <location>
        <begin position="53"/>
        <end position="73"/>
    </location>
</feature>
<dbReference type="InterPro" id="IPR011923">
    <property type="entry name" value="RodA/MrdB"/>
</dbReference>
<dbReference type="GO" id="GO:0008360">
    <property type="term" value="P:regulation of cell shape"/>
    <property type="evidence" value="ECO:0007669"/>
    <property type="project" value="UniProtKB-KW"/>
</dbReference>
<feature type="transmembrane region" description="Helical" evidence="6">
    <location>
        <begin position="173"/>
        <end position="204"/>
    </location>
</feature>
<comment type="subcellular location">
    <subcellularLocation>
        <location evidence="1">Membrane</location>
        <topology evidence="1">Multi-pass membrane protein</topology>
    </subcellularLocation>
</comment>
<feature type="transmembrane region" description="Helical" evidence="6">
    <location>
        <begin position="25"/>
        <end position="47"/>
    </location>
</feature>
<protein>
    <recommendedName>
        <fullName evidence="8">Rod shape-determining protein RodA</fullName>
    </recommendedName>
</protein>
<keyword evidence="4 6" id="KW-1133">Transmembrane helix</keyword>
<dbReference type="GO" id="GO:0032153">
    <property type="term" value="C:cell division site"/>
    <property type="evidence" value="ECO:0007669"/>
    <property type="project" value="TreeGrafter"/>
</dbReference>
<evidence type="ECO:0000256" key="3">
    <source>
        <dbReference type="ARBA" id="ARBA00022960"/>
    </source>
</evidence>
<dbReference type="PANTHER" id="PTHR30474">
    <property type="entry name" value="CELL CYCLE PROTEIN"/>
    <property type="match status" value="1"/>
</dbReference>
<proteinExistence type="predicted"/>
<dbReference type="GO" id="GO:0051301">
    <property type="term" value="P:cell division"/>
    <property type="evidence" value="ECO:0007669"/>
    <property type="project" value="InterPro"/>
</dbReference>
<accession>A0A381P8T6</accession>
<dbReference type="InterPro" id="IPR001182">
    <property type="entry name" value="FtsW/RodA"/>
</dbReference>
<evidence type="ECO:0000313" key="7">
    <source>
        <dbReference type="EMBL" id="SUZ63341.1"/>
    </source>
</evidence>
<organism evidence="7">
    <name type="scientific">marine metagenome</name>
    <dbReference type="NCBI Taxonomy" id="408172"/>
    <lineage>
        <taxon>unclassified sequences</taxon>
        <taxon>metagenomes</taxon>
        <taxon>ecological metagenomes</taxon>
    </lineage>
</organism>
<feature type="transmembrane region" description="Helical" evidence="6">
    <location>
        <begin position="348"/>
        <end position="367"/>
    </location>
</feature>
<evidence type="ECO:0000256" key="1">
    <source>
        <dbReference type="ARBA" id="ARBA00004141"/>
    </source>
</evidence>
<name>A0A381P8T6_9ZZZZ</name>
<evidence type="ECO:0000256" key="2">
    <source>
        <dbReference type="ARBA" id="ARBA00022692"/>
    </source>
</evidence>
<keyword evidence="5 6" id="KW-0472">Membrane</keyword>
<sequence>MSNKAPLDYQLNTSFGTKKFTLSKLLIDPILVFSLLTILIFGLFVLFSASGQTVVMVMKQSIYVAIGLFLMFFISRLDQSVYKSFLMHLFWLGLILLSWVLLFPAEGYKTDRWIDLGFISFQPSEVIRLLLPLAAASYLTRNQKRNTIKDWLVVLVAILSSSFLIFKQPDLGTALIVLASGCIPVFLAGFPLLILIILIMVVIISSPFLWASLTPYMQQRIITLFNPESDLLGAGWNISQSKTAIGSGGFWGKGYLNGTQSQLDFIPESHSDFIFSVIGEEFGFLGIFLLLMLYGIILYRVFKIALNSSTEFSRLAATSIGFIFLIYIWINVSMTVGTLPVVGVPLPLISQGGTSILIHLVAFGFVLSMKRRQTW</sequence>
<evidence type="ECO:0000256" key="6">
    <source>
        <dbReference type="SAM" id="Phobius"/>
    </source>
</evidence>
<dbReference type="PANTHER" id="PTHR30474:SF1">
    <property type="entry name" value="PEPTIDOGLYCAN GLYCOSYLTRANSFERASE MRDB"/>
    <property type="match status" value="1"/>
</dbReference>
<dbReference type="GO" id="GO:0005886">
    <property type="term" value="C:plasma membrane"/>
    <property type="evidence" value="ECO:0007669"/>
    <property type="project" value="TreeGrafter"/>
</dbReference>
<feature type="transmembrane region" description="Helical" evidence="6">
    <location>
        <begin position="282"/>
        <end position="302"/>
    </location>
</feature>
<evidence type="ECO:0000256" key="4">
    <source>
        <dbReference type="ARBA" id="ARBA00022989"/>
    </source>
</evidence>
<dbReference type="EMBL" id="UINC01000914">
    <property type="protein sequence ID" value="SUZ63341.1"/>
    <property type="molecule type" value="Genomic_DNA"/>
</dbReference>
<gene>
    <name evidence="7" type="ORF">METZ01_LOCUS16195</name>
</gene>
<reference evidence="7" key="1">
    <citation type="submission" date="2018-05" db="EMBL/GenBank/DDBJ databases">
        <authorList>
            <person name="Lanie J.A."/>
            <person name="Ng W.-L."/>
            <person name="Kazmierczak K.M."/>
            <person name="Andrzejewski T.M."/>
            <person name="Davidsen T.M."/>
            <person name="Wayne K.J."/>
            <person name="Tettelin H."/>
            <person name="Glass J.I."/>
            <person name="Rusch D."/>
            <person name="Podicherti R."/>
            <person name="Tsui H.-C.T."/>
            <person name="Winkler M.E."/>
        </authorList>
    </citation>
    <scope>NUCLEOTIDE SEQUENCE</scope>
</reference>
<dbReference type="AlphaFoldDB" id="A0A381P8T6"/>
<dbReference type="NCBIfam" id="TIGR02210">
    <property type="entry name" value="rodA_shape"/>
    <property type="match status" value="1"/>
</dbReference>
<feature type="transmembrane region" description="Helical" evidence="6">
    <location>
        <begin position="314"/>
        <end position="336"/>
    </location>
</feature>
<keyword evidence="2 6" id="KW-0812">Transmembrane</keyword>
<dbReference type="GO" id="GO:0015648">
    <property type="term" value="F:lipid-linked peptidoglycan transporter activity"/>
    <property type="evidence" value="ECO:0007669"/>
    <property type="project" value="TreeGrafter"/>
</dbReference>
<evidence type="ECO:0008006" key="8">
    <source>
        <dbReference type="Google" id="ProtNLM"/>
    </source>
</evidence>